<dbReference type="Pfam" id="PF02321">
    <property type="entry name" value="OEP"/>
    <property type="match status" value="2"/>
</dbReference>
<protein>
    <submittedName>
        <fullName evidence="10">TolC family outer membrane protein</fullName>
    </submittedName>
</protein>
<name>A0A5R9JDD2_9PROT</name>
<evidence type="ECO:0000256" key="4">
    <source>
        <dbReference type="ARBA" id="ARBA00022452"/>
    </source>
</evidence>
<evidence type="ECO:0000256" key="7">
    <source>
        <dbReference type="ARBA" id="ARBA00023237"/>
    </source>
</evidence>
<dbReference type="GO" id="GO:0009279">
    <property type="term" value="C:cell outer membrane"/>
    <property type="evidence" value="ECO:0007669"/>
    <property type="project" value="UniProtKB-SubCell"/>
</dbReference>
<dbReference type="PANTHER" id="PTHR30026">
    <property type="entry name" value="OUTER MEMBRANE PROTEIN TOLC"/>
    <property type="match status" value="1"/>
</dbReference>
<evidence type="ECO:0000256" key="8">
    <source>
        <dbReference type="SAM" id="MobiDB-lite"/>
    </source>
</evidence>
<organism evidence="10 11">
    <name type="scientific">Lichenicoccus roseus</name>
    <dbReference type="NCBI Taxonomy" id="2683649"/>
    <lineage>
        <taxon>Bacteria</taxon>
        <taxon>Pseudomonadati</taxon>
        <taxon>Pseudomonadota</taxon>
        <taxon>Alphaproteobacteria</taxon>
        <taxon>Acetobacterales</taxon>
        <taxon>Acetobacteraceae</taxon>
        <taxon>Lichenicoccus</taxon>
    </lineage>
</organism>
<keyword evidence="6" id="KW-0472">Membrane</keyword>
<keyword evidence="11" id="KW-1185">Reference proteome</keyword>
<dbReference type="InterPro" id="IPR003423">
    <property type="entry name" value="OMP_efflux"/>
</dbReference>
<dbReference type="AlphaFoldDB" id="A0A5R9JDD2"/>
<evidence type="ECO:0000313" key="11">
    <source>
        <dbReference type="Proteomes" id="UP000305654"/>
    </source>
</evidence>
<evidence type="ECO:0000256" key="1">
    <source>
        <dbReference type="ARBA" id="ARBA00004442"/>
    </source>
</evidence>
<dbReference type="OrthoDB" id="9789368at2"/>
<dbReference type="NCBIfam" id="TIGR01844">
    <property type="entry name" value="type_I_sec_TolC"/>
    <property type="match status" value="1"/>
</dbReference>
<dbReference type="PANTHER" id="PTHR30026:SF22">
    <property type="entry name" value="OUTER MEMBRANE EFFLUX PROTEIN"/>
    <property type="match status" value="1"/>
</dbReference>
<evidence type="ECO:0000313" key="10">
    <source>
        <dbReference type="EMBL" id="TLU72298.1"/>
    </source>
</evidence>
<dbReference type="GO" id="GO:1990281">
    <property type="term" value="C:efflux pump complex"/>
    <property type="evidence" value="ECO:0007669"/>
    <property type="project" value="TreeGrafter"/>
</dbReference>
<feature type="signal peptide" evidence="9">
    <location>
        <begin position="1"/>
        <end position="21"/>
    </location>
</feature>
<proteinExistence type="inferred from homology"/>
<keyword evidence="4" id="KW-1134">Transmembrane beta strand</keyword>
<dbReference type="SUPFAM" id="SSF56954">
    <property type="entry name" value="Outer membrane efflux proteins (OEP)"/>
    <property type="match status" value="1"/>
</dbReference>
<feature type="region of interest" description="Disordered" evidence="8">
    <location>
        <begin position="472"/>
        <end position="494"/>
    </location>
</feature>
<feature type="chain" id="PRO_5024432392" evidence="9">
    <location>
        <begin position="22"/>
        <end position="494"/>
    </location>
</feature>
<gene>
    <name evidence="10" type="ORF">FE263_09410</name>
</gene>
<evidence type="ECO:0000256" key="6">
    <source>
        <dbReference type="ARBA" id="ARBA00023136"/>
    </source>
</evidence>
<dbReference type="InterPro" id="IPR051906">
    <property type="entry name" value="TolC-like"/>
</dbReference>
<keyword evidence="7" id="KW-0998">Cell outer membrane</keyword>
<comment type="caution">
    <text evidence="10">The sequence shown here is derived from an EMBL/GenBank/DDBJ whole genome shotgun (WGS) entry which is preliminary data.</text>
</comment>
<evidence type="ECO:0000256" key="9">
    <source>
        <dbReference type="SAM" id="SignalP"/>
    </source>
</evidence>
<accession>A0A5R9JDD2</accession>
<reference evidence="10 11" key="1">
    <citation type="submission" date="2019-05" db="EMBL/GenBank/DDBJ databases">
        <authorList>
            <person name="Pankratov T."/>
            <person name="Grouzdev D."/>
        </authorList>
    </citation>
    <scope>NUCLEOTIDE SEQUENCE [LARGE SCALE GENOMIC DNA]</scope>
    <source>
        <strain evidence="10 11">KEBCLARHB70R</strain>
    </source>
</reference>
<evidence type="ECO:0000256" key="2">
    <source>
        <dbReference type="ARBA" id="ARBA00007613"/>
    </source>
</evidence>
<dbReference type="Gene3D" id="1.20.1600.10">
    <property type="entry name" value="Outer membrane efflux proteins (OEP)"/>
    <property type="match status" value="1"/>
</dbReference>
<dbReference type="Proteomes" id="UP000305654">
    <property type="component" value="Unassembled WGS sequence"/>
</dbReference>
<keyword evidence="9" id="KW-0732">Signal</keyword>
<evidence type="ECO:0000256" key="3">
    <source>
        <dbReference type="ARBA" id="ARBA00022448"/>
    </source>
</evidence>
<dbReference type="RefSeq" id="WP_138325760.1">
    <property type="nucleotide sequence ID" value="NZ_VCDI01000003.1"/>
</dbReference>
<comment type="similarity">
    <text evidence="2">Belongs to the outer membrane factor (OMF) (TC 1.B.17) family.</text>
</comment>
<sequence>MSAPKPRLAQIAALAILLVNAAPVAAQVRPQDFRPPDAQPAAVRQPMSLLQALDATYDSNPRLLAARSQLRQADEGVPTALAGWRPRIYLEGQIGPGVYQNRSDTLHYPEHRAPQDYELTLTQTLYASGRVSDALAIAKVRVLAQRATLAASEQQALLRAGSAYLNVVRDREILRLDRNLEAVLARTLRANGVELAAGAITQADVSQSEARLDRQRAATLAAAADVTGAEAAFENAVGIVPGEVTLPAAGFAMPPTETEALGMAQDANPELVAARHMMDASRLGIDLARDQLLPVVTLNGLLERQRQYEYELYSQSVNVAQALVQVIVPIYQGGAAFSAVRQAKEGNVQAQDLVDQASRDATQLVRTAWANMLAARERVDVEGRATRADLVAERGLAEQQSVGARTTVDLLNAQQETLSSQVAEITARTDLLAAELTVLDATGGLTVAQLDGTHPRYDALAHYRAVRSKWVGTSPPHPDRVWPVASPRPGDIDR</sequence>
<dbReference type="GO" id="GO:0015562">
    <property type="term" value="F:efflux transmembrane transporter activity"/>
    <property type="evidence" value="ECO:0007669"/>
    <property type="project" value="InterPro"/>
</dbReference>
<dbReference type="GO" id="GO:0015288">
    <property type="term" value="F:porin activity"/>
    <property type="evidence" value="ECO:0007669"/>
    <property type="project" value="TreeGrafter"/>
</dbReference>
<comment type="subcellular location">
    <subcellularLocation>
        <location evidence="1">Cell outer membrane</location>
    </subcellularLocation>
</comment>
<keyword evidence="5" id="KW-0812">Transmembrane</keyword>
<keyword evidence="3" id="KW-0813">Transport</keyword>
<evidence type="ECO:0000256" key="5">
    <source>
        <dbReference type="ARBA" id="ARBA00022692"/>
    </source>
</evidence>
<dbReference type="InterPro" id="IPR010130">
    <property type="entry name" value="T1SS_OMP_TolC"/>
</dbReference>
<dbReference type="EMBL" id="VCDI01000003">
    <property type="protein sequence ID" value="TLU72298.1"/>
    <property type="molecule type" value="Genomic_DNA"/>
</dbReference>